<keyword evidence="6 7" id="KW-0472">Membrane</keyword>
<feature type="domain" description="ABC transmembrane type-1" evidence="8">
    <location>
        <begin position="71"/>
        <end position="275"/>
    </location>
</feature>
<dbReference type="Proteomes" id="UP000673394">
    <property type="component" value="Unassembled WGS sequence"/>
</dbReference>
<evidence type="ECO:0000259" key="8">
    <source>
        <dbReference type="PROSITE" id="PS50928"/>
    </source>
</evidence>
<evidence type="ECO:0000256" key="3">
    <source>
        <dbReference type="ARBA" id="ARBA00022475"/>
    </source>
</evidence>
<dbReference type="SUPFAM" id="SSF161098">
    <property type="entry name" value="MetI-like"/>
    <property type="match status" value="1"/>
</dbReference>
<dbReference type="InterPro" id="IPR035906">
    <property type="entry name" value="MetI-like_sf"/>
</dbReference>
<dbReference type="Pfam" id="PF00528">
    <property type="entry name" value="BPD_transp_1"/>
    <property type="match status" value="1"/>
</dbReference>
<evidence type="ECO:0000256" key="1">
    <source>
        <dbReference type="ARBA" id="ARBA00004651"/>
    </source>
</evidence>
<organism evidence="9 10">
    <name type="scientific">Paenibacillus lignilyticus</name>
    <dbReference type="NCBI Taxonomy" id="1172615"/>
    <lineage>
        <taxon>Bacteria</taxon>
        <taxon>Bacillati</taxon>
        <taxon>Bacillota</taxon>
        <taxon>Bacilli</taxon>
        <taxon>Bacillales</taxon>
        <taxon>Paenibacillaceae</taxon>
        <taxon>Paenibacillus</taxon>
    </lineage>
</organism>
<evidence type="ECO:0000313" key="9">
    <source>
        <dbReference type="EMBL" id="MBP3962607.1"/>
    </source>
</evidence>
<feature type="transmembrane region" description="Helical" evidence="7">
    <location>
        <begin position="106"/>
        <end position="126"/>
    </location>
</feature>
<gene>
    <name evidence="9" type="ORF">I8J30_07795</name>
</gene>
<comment type="similarity">
    <text evidence="7">Belongs to the binding-protein-dependent transport system permease family.</text>
</comment>
<feature type="transmembrane region" description="Helical" evidence="7">
    <location>
        <begin position="180"/>
        <end position="205"/>
    </location>
</feature>
<dbReference type="EMBL" id="JAGKSP010000002">
    <property type="protein sequence ID" value="MBP3962607.1"/>
    <property type="molecule type" value="Genomic_DNA"/>
</dbReference>
<comment type="caution">
    <text evidence="9">The sequence shown here is derived from an EMBL/GenBank/DDBJ whole genome shotgun (WGS) entry which is preliminary data.</text>
</comment>
<dbReference type="Gene3D" id="1.10.3720.10">
    <property type="entry name" value="MetI-like"/>
    <property type="match status" value="1"/>
</dbReference>
<dbReference type="PROSITE" id="PS50928">
    <property type="entry name" value="ABC_TM1"/>
    <property type="match status" value="1"/>
</dbReference>
<keyword evidence="3" id="KW-1003">Cell membrane</keyword>
<keyword evidence="4 7" id="KW-0812">Transmembrane</keyword>
<keyword evidence="10" id="KW-1185">Reference proteome</keyword>
<dbReference type="CDD" id="cd06261">
    <property type="entry name" value="TM_PBP2"/>
    <property type="match status" value="1"/>
</dbReference>
<dbReference type="PANTHER" id="PTHR43744">
    <property type="entry name" value="ABC TRANSPORTER PERMEASE PROTEIN MG189-RELATED-RELATED"/>
    <property type="match status" value="1"/>
</dbReference>
<dbReference type="InterPro" id="IPR000515">
    <property type="entry name" value="MetI-like"/>
</dbReference>
<accession>A0ABS5CAA5</accession>
<sequence length="293" mass="33190">MTQKQLMPRIVNLFFIGLSTLMIIPFLLVIAVSFSSEASIKKNGYAFIPETFSMQAYKYIFDIPEVVIRAYGVTIFITIVGTVFSLLITTMLAYTISRSDYKLRNVTSFYVFFTMLFGGGLIPWYILMTQYLHLKDTIWILIVPGLFNAWNALVLKGFLSKIPMEIIESAKMDGAGEWRIFFTIIIPLSTPALATMGLLIAFGYWNEWFNALLFIDNQNLVPLQLLLVRMMNSIEIITANLDRFGLPSLDTSKFPTMSVRMAMVVVAAGPMMLVFPFFQKYFVQGLTIGSLKG</sequence>
<evidence type="ECO:0000256" key="7">
    <source>
        <dbReference type="RuleBase" id="RU363032"/>
    </source>
</evidence>
<proteinExistence type="inferred from homology"/>
<evidence type="ECO:0000256" key="6">
    <source>
        <dbReference type="ARBA" id="ARBA00023136"/>
    </source>
</evidence>
<name>A0ABS5CAA5_9BACL</name>
<comment type="subcellular location">
    <subcellularLocation>
        <location evidence="1 7">Cell membrane</location>
        <topology evidence="1 7">Multi-pass membrane protein</topology>
    </subcellularLocation>
</comment>
<evidence type="ECO:0000313" key="10">
    <source>
        <dbReference type="Proteomes" id="UP000673394"/>
    </source>
</evidence>
<keyword evidence="2 7" id="KW-0813">Transport</keyword>
<reference evidence="9 10" key="1">
    <citation type="submission" date="2021-04" db="EMBL/GenBank/DDBJ databases">
        <title>Paenibacillus sp. DLE-14 whole genome sequence.</title>
        <authorList>
            <person name="Ham Y.J."/>
        </authorList>
    </citation>
    <scope>NUCLEOTIDE SEQUENCE [LARGE SCALE GENOMIC DNA]</scope>
    <source>
        <strain evidence="9 10">DLE-14</strain>
    </source>
</reference>
<feature type="transmembrane region" description="Helical" evidence="7">
    <location>
        <begin position="12"/>
        <end position="34"/>
    </location>
</feature>
<evidence type="ECO:0000256" key="4">
    <source>
        <dbReference type="ARBA" id="ARBA00022692"/>
    </source>
</evidence>
<feature type="transmembrane region" description="Helical" evidence="7">
    <location>
        <begin position="138"/>
        <end position="159"/>
    </location>
</feature>
<evidence type="ECO:0000256" key="5">
    <source>
        <dbReference type="ARBA" id="ARBA00022989"/>
    </source>
</evidence>
<feature type="transmembrane region" description="Helical" evidence="7">
    <location>
        <begin position="70"/>
        <end position="94"/>
    </location>
</feature>
<keyword evidence="5 7" id="KW-1133">Transmembrane helix</keyword>
<dbReference type="PANTHER" id="PTHR43744:SF9">
    <property type="entry name" value="POLYGALACTURONAN_RHAMNOGALACTURONAN TRANSPORT SYSTEM PERMEASE PROTEIN YTCP"/>
    <property type="match status" value="1"/>
</dbReference>
<feature type="transmembrane region" description="Helical" evidence="7">
    <location>
        <begin position="257"/>
        <end position="278"/>
    </location>
</feature>
<evidence type="ECO:0000256" key="2">
    <source>
        <dbReference type="ARBA" id="ARBA00022448"/>
    </source>
</evidence>
<protein>
    <submittedName>
        <fullName evidence="9">Carbohydrate ABC transporter permease</fullName>
    </submittedName>
</protein>